<proteinExistence type="predicted"/>
<dbReference type="InterPro" id="IPR019606">
    <property type="entry name" value="GerMN"/>
</dbReference>
<evidence type="ECO:0000256" key="2">
    <source>
        <dbReference type="SAM" id="SignalP"/>
    </source>
</evidence>
<keyword evidence="5" id="KW-1185">Reference proteome</keyword>
<dbReference type="SUPFAM" id="SSF82171">
    <property type="entry name" value="DPP6 N-terminal domain-like"/>
    <property type="match status" value="1"/>
</dbReference>
<dbReference type="Pfam" id="PF10646">
    <property type="entry name" value="Germane"/>
    <property type="match status" value="1"/>
</dbReference>
<evidence type="ECO:0000256" key="1">
    <source>
        <dbReference type="SAM" id="MobiDB-lite"/>
    </source>
</evidence>
<feature type="domain" description="GerMN" evidence="3">
    <location>
        <begin position="201"/>
        <end position="291"/>
    </location>
</feature>
<organism evidence="4 5">
    <name type="scientific">Nocardioides aurantiacus</name>
    <dbReference type="NCBI Taxonomy" id="86796"/>
    <lineage>
        <taxon>Bacteria</taxon>
        <taxon>Bacillati</taxon>
        <taxon>Actinomycetota</taxon>
        <taxon>Actinomycetes</taxon>
        <taxon>Propionibacteriales</taxon>
        <taxon>Nocardioidaceae</taxon>
        <taxon>Nocardioides</taxon>
    </lineage>
</organism>
<keyword evidence="2" id="KW-0732">Signal</keyword>
<feature type="compositionally biased region" description="Low complexity" evidence="1">
    <location>
        <begin position="37"/>
        <end position="47"/>
    </location>
</feature>
<dbReference type="InterPro" id="IPR059026">
    <property type="entry name" value="LpqB_N"/>
</dbReference>
<accession>A0A3N2CVF9</accession>
<reference evidence="4 5" key="1">
    <citation type="submission" date="2018-11" db="EMBL/GenBank/DDBJ databases">
        <title>Sequencing the genomes of 1000 actinobacteria strains.</title>
        <authorList>
            <person name="Klenk H.-P."/>
        </authorList>
    </citation>
    <scope>NUCLEOTIDE SEQUENCE [LARGE SCALE GENOMIC DNA]</scope>
    <source>
        <strain evidence="4 5">DSM 12652</strain>
    </source>
</reference>
<dbReference type="InterPro" id="IPR018910">
    <property type="entry name" value="LpqB_C"/>
</dbReference>
<dbReference type="EMBL" id="RKHO01000001">
    <property type="protein sequence ID" value="ROR91535.1"/>
    <property type="molecule type" value="Genomic_DNA"/>
</dbReference>
<dbReference type="Pfam" id="PF10647">
    <property type="entry name" value="Gmad1"/>
    <property type="match status" value="1"/>
</dbReference>
<dbReference type="Pfam" id="PF25976">
    <property type="entry name" value="LpqB_N"/>
    <property type="match status" value="1"/>
</dbReference>
<name>A0A3N2CVF9_9ACTN</name>
<evidence type="ECO:0000313" key="5">
    <source>
        <dbReference type="Proteomes" id="UP000281738"/>
    </source>
</evidence>
<dbReference type="SMART" id="SM00909">
    <property type="entry name" value="Germane"/>
    <property type="match status" value="1"/>
</dbReference>
<gene>
    <name evidence="4" type="ORF">EDD33_2405</name>
</gene>
<dbReference type="RefSeq" id="WP_123391081.1">
    <property type="nucleotide sequence ID" value="NZ_RKHO01000001.1"/>
</dbReference>
<dbReference type="OrthoDB" id="3226781at2"/>
<feature type="chain" id="PRO_5039575069" evidence="2">
    <location>
        <begin position="25"/>
        <end position="581"/>
    </location>
</feature>
<dbReference type="Proteomes" id="UP000281738">
    <property type="component" value="Unassembled WGS sequence"/>
</dbReference>
<dbReference type="AlphaFoldDB" id="A0A3N2CVF9"/>
<evidence type="ECO:0000259" key="3">
    <source>
        <dbReference type="SMART" id="SM00909"/>
    </source>
</evidence>
<protein>
    <submittedName>
        <fullName evidence="4">Sporulation and spore germination protein</fullName>
    </submittedName>
</protein>
<sequence>MRTAHGRRPVVALLLALALCAGCASLPESGPVRREAAAGADEAPSAPYFNPPGPAEDGSPAAIASGFLVAMQANPLSTKVAREFLTDRAARTWRPNRGTLVYEAFTVTPSGSQATVRLADVRRLDARGGWRGDAPGRVQELTLDLEYEEGQWRVEDPPDALVVPASFFDRTFERRTLYFFDPTGRTLLPDPVFIPRGGQSATNLVRGLLAGPGPALAQVTRSAFPRGTGLDLSVVVTESGVAEVPLTRELLRASPADLERAADQLAWTLRQVPDVARVRMVVGGAAVPLPRGVIDVPVSSAQDLDAAGDTPAVLYGLRGGRVVAFDGGAAEPVGGPLGRTGFETRSLAVSAAAGRVAAVSADGTTLFEAPLDQPSEGEGVRQVATGTGLLRPSYDLFGGLWLVDRTSAGARVRLVQDGVARELRVRGVTGESVTAAAVSHDGTRLAVALGGRAVARVRVVDVLRTDEGQVTGTGRSRSLVVAGEAAQAVDVGWRDPATLAVLSSTGAETSRVDYVSADGSPVAPGLVEPSLFRDDATALVVSPQADVPLRLVTADERLFTLAAGGSWPRTASDLVAATYSP</sequence>
<evidence type="ECO:0000313" key="4">
    <source>
        <dbReference type="EMBL" id="ROR91535.1"/>
    </source>
</evidence>
<comment type="caution">
    <text evidence="4">The sequence shown here is derived from an EMBL/GenBank/DDBJ whole genome shotgun (WGS) entry which is preliminary data.</text>
</comment>
<feature type="signal peptide" evidence="2">
    <location>
        <begin position="1"/>
        <end position="24"/>
    </location>
</feature>
<feature type="region of interest" description="Disordered" evidence="1">
    <location>
        <begin position="34"/>
        <end position="56"/>
    </location>
</feature>